<keyword evidence="2" id="KW-1133">Transmembrane helix</keyword>
<evidence type="ECO:0000256" key="2">
    <source>
        <dbReference type="SAM" id="Phobius"/>
    </source>
</evidence>
<dbReference type="InterPro" id="IPR031393">
    <property type="entry name" value="LAX"/>
</dbReference>
<gene>
    <name evidence="3" type="ORF">H920_14187</name>
</gene>
<dbReference type="EMBL" id="KN123586">
    <property type="protein sequence ID" value="KFO24379.1"/>
    <property type="molecule type" value="Genomic_DNA"/>
</dbReference>
<dbReference type="Proteomes" id="UP000028990">
    <property type="component" value="Unassembled WGS sequence"/>
</dbReference>
<dbReference type="GO" id="GO:0050851">
    <property type="term" value="P:antigen receptor-mediated signaling pathway"/>
    <property type="evidence" value="ECO:0007669"/>
    <property type="project" value="TreeGrafter"/>
</dbReference>
<proteinExistence type="predicted"/>
<dbReference type="AlphaFoldDB" id="A0A091CX67"/>
<name>A0A091CX67_FUKDA</name>
<keyword evidence="4" id="KW-1185">Reference proteome</keyword>
<feature type="compositionally biased region" description="Acidic residues" evidence="1">
    <location>
        <begin position="342"/>
        <end position="351"/>
    </location>
</feature>
<dbReference type="GO" id="GO:0035556">
    <property type="term" value="P:intracellular signal transduction"/>
    <property type="evidence" value="ECO:0007669"/>
    <property type="project" value="TreeGrafter"/>
</dbReference>
<dbReference type="eggNOG" id="ENOG502SP30">
    <property type="taxonomic scope" value="Eukaryota"/>
</dbReference>
<evidence type="ECO:0000256" key="1">
    <source>
        <dbReference type="SAM" id="MobiDB-lite"/>
    </source>
</evidence>
<accession>A0A091CX67</accession>
<feature type="compositionally biased region" description="Polar residues" evidence="1">
    <location>
        <begin position="328"/>
        <end position="337"/>
    </location>
</feature>
<dbReference type="Pfam" id="PF15681">
    <property type="entry name" value="LAX"/>
    <property type="match status" value="1"/>
</dbReference>
<dbReference type="GO" id="GO:0046649">
    <property type="term" value="P:lymphocyte activation"/>
    <property type="evidence" value="ECO:0007669"/>
    <property type="project" value="TreeGrafter"/>
</dbReference>
<dbReference type="GO" id="GO:0005886">
    <property type="term" value="C:plasma membrane"/>
    <property type="evidence" value="ECO:0007669"/>
    <property type="project" value="TreeGrafter"/>
</dbReference>
<feature type="region of interest" description="Disordered" evidence="1">
    <location>
        <begin position="207"/>
        <end position="247"/>
    </location>
</feature>
<evidence type="ECO:0000313" key="3">
    <source>
        <dbReference type="EMBL" id="KFO24379.1"/>
    </source>
</evidence>
<sequence length="375" mass="40863">MELGFSPRDKDQSSTVFSGFAGLLAILLILIASCILWNWNKRKKRQVPYLRVTAIPSLTLPQPRQRAKNIYDLLPHRQEELGRHQSRSIRIFSTESLISRTSDVIERVPSQAGNTLWRHRAHVHAVDCAVGVYDNATVPRACGDLAASAHYVNVAASGDGSSSSSEESDDYVNVPTAEDPAELLTSTDSLPENVSVLPRVQGLECNEEGHKSCGDTGDGTSFGFPGTEGSDPLSDGEGSSQSSHDYVNMTGLDLGDIQEKEPWVDFQCGRDYVNVPAEGPDRSQQQAEEEETSSSTDHGEGRTDGPGTHIQPVTQRPLSSGYFVAFQPSFQSGNSQTHGEEMSEEDSDDYENVLAAELEGRDWEQGPGPQLLPDQ</sequence>
<dbReference type="GO" id="GO:0050868">
    <property type="term" value="P:negative regulation of T cell activation"/>
    <property type="evidence" value="ECO:0007669"/>
    <property type="project" value="TreeGrafter"/>
</dbReference>
<feature type="transmembrane region" description="Helical" evidence="2">
    <location>
        <begin position="20"/>
        <end position="39"/>
    </location>
</feature>
<protein>
    <submittedName>
        <fullName evidence="3">Lymphocyte transmembrane adapter 1</fullName>
    </submittedName>
</protein>
<dbReference type="GO" id="GO:0006955">
    <property type="term" value="P:immune response"/>
    <property type="evidence" value="ECO:0007669"/>
    <property type="project" value="InterPro"/>
</dbReference>
<feature type="region of interest" description="Disordered" evidence="1">
    <location>
        <begin position="272"/>
        <end position="353"/>
    </location>
</feature>
<evidence type="ECO:0000313" key="4">
    <source>
        <dbReference type="Proteomes" id="UP000028990"/>
    </source>
</evidence>
<organism evidence="3 4">
    <name type="scientific">Fukomys damarensis</name>
    <name type="common">Damaraland mole rat</name>
    <name type="synonym">Cryptomys damarensis</name>
    <dbReference type="NCBI Taxonomy" id="885580"/>
    <lineage>
        <taxon>Eukaryota</taxon>
        <taxon>Metazoa</taxon>
        <taxon>Chordata</taxon>
        <taxon>Craniata</taxon>
        <taxon>Vertebrata</taxon>
        <taxon>Euteleostomi</taxon>
        <taxon>Mammalia</taxon>
        <taxon>Eutheria</taxon>
        <taxon>Euarchontoglires</taxon>
        <taxon>Glires</taxon>
        <taxon>Rodentia</taxon>
        <taxon>Hystricomorpha</taxon>
        <taxon>Bathyergidae</taxon>
        <taxon>Fukomys</taxon>
    </lineage>
</organism>
<dbReference type="PANTHER" id="PTHR24091:SF0">
    <property type="entry name" value="LYMPHOCYTE TRANSMEMBRANE ADAPTER 1"/>
    <property type="match status" value="1"/>
</dbReference>
<reference evidence="3 4" key="1">
    <citation type="submission" date="2013-11" db="EMBL/GenBank/DDBJ databases">
        <title>The Damaraland mole rat (Fukomys damarensis) genome and evolution of African mole rats.</title>
        <authorList>
            <person name="Gladyshev V.N."/>
            <person name="Fang X."/>
        </authorList>
    </citation>
    <scope>NUCLEOTIDE SEQUENCE [LARGE SCALE GENOMIC DNA]</scope>
    <source>
        <tissue evidence="3">Liver</tissue>
    </source>
</reference>
<dbReference type="PANTHER" id="PTHR24091">
    <property type="entry name" value="LYMPHOCYTE TRANSMEMBRANE ADAPTER 1"/>
    <property type="match status" value="1"/>
</dbReference>
<keyword evidence="2" id="KW-0472">Membrane</keyword>
<keyword evidence="2 3" id="KW-0812">Transmembrane</keyword>